<dbReference type="EC" id="2.3.-.-" evidence="9"/>
<dbReference type="HOGENOM" id="CLU_020802_2_2_1"/>
<feature type="transmembrane region" description="Helical" evidence="9">
    <location>
        <begin position="224"/>
        <end position="242"/>
    </location>
</feature>
<name>A0A0D1Y124_9PEZI</name>
<evidence type="ECO:0000256" key="6">
    <source>
        <dbReference type="ARBA" id="ARBA00022692"/>
    </source>
</evidence>
<dbReference type="Proteomes" id="UP000053259">
    <property type="component" value="Unassembled WGS sequence"/>
</dbReference>
<keyword evidence="11" id="KW-1185">Reference proteome</keyword>
<sequence length="513" mass="56564">MDSNTLHAAEIRKLHNYKELKQAHVSNLTGGSIWEVNEVTLVLPVAVFTWSVLQAKLNFFSPYTAAAAFTDFAINCAAILFSITVYANEPLLLCAFLLSPAVLIYLTSKGKPGAKINTIATKPSQSAEGNASESKVESFPIKPFVSMYRGHMMIITCAAILAVDFNIFPRRFAKVESWGTSLMDMGVGSFVFSAGLVSPRSILKAQRTGKTSPLLVRLKDSIRHAFPLLVLGLVRLYSVKGVDYAEHVSEYGVHWNFFFTLGFIPPFMALCHTAYAFVPSFALLGLLISVAHELVLDFTNLKVFIFSAPRVDLISQNREGIFSLFGYLAIFLAGQDAGMYVLAREHAIPLGSSLRSRSGLLQLQKTIIGRLITWTIVWTALLTLCLSYQGFNLRVSRRLANLPYFLWVAAFNCGHLALCAISEAICFPNLYSERDIQAERKRCLSATSRLLHAVNRNGLPIFLLANLLTGAVNLTMPTLDMKGTETMAVLLVYMATICGVALFLDAKDISIKF</sequence>
<feature type="transmembrane region" description="Helical" evidence="9">
    <location>
        <begin position="181"/>
        <end position="203"/>
    </location>
</feature>
<keyword evidence="9" id="KW-0808">Transferase</keyword>
<dbReference type="GO" id="GO:0032216">
    <property type="term" value="F:glucosaminyl-phosphatidylinositol O-acyltransferase activity"/>
    <property type="evidence" value="ECO:0007669"/>
    <property type="project" value="TreeGrafter"/>
</dbReference>
<comment type="pathway">
    <text evidence="3 9">Glycolipid biosynthesis; glycosylphosphatidylinositol-anchor biosynthesis.</text>
</comment>
<reference evidence="10 11" key="1">
    <citation type="submission" date="2015-01" db="EMBL/GenBank/DDBJ databases">
        <title>The Genome Sequence of Ochroconis gallopava CBS43764.</title>
        <authorList>
            <consortium name="The Broad Institute Genomics Platform"/>
            <person name="Cuomo C."/>
            <person name="de Hoog S."/>
            <person name="Gorbushina A."/>
            <person name="Stielow B."/>
            <person name="Teixiera M."/>
            <person name="Abouelleil A."/>
            <person name="Chapman S.B."/>
            <person name="Priest M."/>
            <person name="Young S.K."/>
            <person name="Wortman J."/>
            <person name="Nusbaum C."/>
            <person name="Birren B."/>
        </authorList>
    </citation>
    <scope>NUCLEOTIDE SEQUENCE [LARGE SCALE GENOMIC DNA]</scope>
    <source>
        <strain evidence="10 11">CBS 43764</strain>
    </source>
</reference>
<evidence type="ECO:0000256" key="7">
    <source>
        <dbReference type="ARBA" id="ARBA00022989"/>
    </source>
</evidence>
<comment type="function">
    <text evidence="9">A acetyltransferase, which acetylates the inositol ring of phosphatidylinositol during biosynthesis of GPI-anchor.</text>
</comment>
<feature type="transmembrane region" description="Helical" evidence="9">
    <location>
        <begin position="486"/>
        <end position="504"/>
    </location>
</feature>
<feature type="transmembrane region" description="Helical" evidence="9">
    <location>
        <begin position="254"/>
        <end position="274"/>
    </location>
</feature>
<dbReference type="PANTHER" id="PTHR20661:SF0">
    <property type="entry name" value="PHOSPHATIDYLINOSITOL-GLYCAN BIOSYNTHESIS CLASS W PROTEIN"/>
    <property type="match status" value="1"/>
</dbReference>
<dbReference type="UniPathway" id="UPA00196"/>
<evidence type="ECO:0000256" key="1">
    <source>
        <dbReference type="ARBA" id="ARBA00002531"/>
    </source>
</evidence>
<dbReference type="RefSeq" id="XP_016218650.1">
    <property type="nucleotide sequence ID" value="XM_016353497.1"/>
</dbReference>
<dbReference type="EMBL" id="KN847530">
    <property type="protein sequence ID" value="KIW08781.1"/>
    <property type="molecule type" value="Genomic_DNA"/>
</dbReference>
<protein>
    <recommendedName>
        <fullName evidence="9">GPI-anchored wall transfer protein</fullName>
        <ecNumber evidence="9">2.3.-.-</ecNumber>
    </recommendedName>
</protein>
<organism evidence="10 11">
    <name type="scientific">Verruconis gallopava</name>
    <dbReference type="NCBI Taxonomy" id="253628"/>
    <lineage>
        <taxon>Eukaryota</taxon>
        <taxon>Fungi</taxon>
        <taxon>Dikarya</taxon>
        <taxon>Ascomycota</taxon>
        <taxon>Pezizomycotina</taxon>
        <taxon>Dothideomycetes</taxon>
        <taxon>Pleosporomycetidae</taxon>
        <taxon>Venturiales</taxon>
        <taxon>Sympoventuriaceae</taxon>
        <taxon>Verruconis</taxon>
    </lineage>
</organism>
<feature type="transmembrane region" description="Helical" evidence="9">
    <location>
        <begin position="367"/>
        <end position="389"/>
    </location>
</feature>
<keyword evidence="6 9" id="KW-0812">Transmembrane</keyword>
<gene>
    <name evidence="10" type="ORF">PV09_00717</name>
</gene>
<dbReference type="AlphaFoldDB" id="A0A0D1Y124"/>
<dbReference type="GeneID" id="27308690"/>
<dbReference type="PIRSF" id="PIRSF017321">
    <property type="entry name" value="GWT1"/>
    <property type="match status" value="1"/>
</dbReference>
<feature type="transmembrane region" description="Helical" evidence="9">
    <location>
        <begin position="281"/>
        <end position="301"/>
    </location>
</feature>
<feature type="transmembrane region" description="Helical" evidence="9">
    <location>
        <begin position="65"/>
        <end position="84"/>
    </location>
</feature>
<keyword evidence="9" id="KW-0012">Acyltransferase</keyword>
<feature type="transmembrane region" description="Helical" evidence="9">
    <location>
        <begin position="453"/>
        <end position="474"/>
    </location>
</feature>
<dbReference type="InParanoid" id="A0A0D1Y124"/>
<evidence type="ECO:0000256" key="4">
    <source>
        <dbReference type="ARBA" id="ARBA00007559"/>
    </source>
</evidence>
<dbReference type="Pfam" id="PF06423">
    <property type="entry name" value="GWT1"/>
    <property type="match status" value="1"/>
</dbReference>
<dbReference type="InterPro" id="IPR009447">
    <property type="entry name" value="PIGW/GWT1"/>
</dbReference>
<evidence type="ECO:0000256" key="5">
    <source>
        <dbReference type="ARBA" id="ARBA00022502"/>
    </source>
</evidence>
<dbReference type="GO" id="GO:0006506">
    <property type="term" value="P:GPI anchor biosynthetic process"/>
    <property type="evidence" value="ECO:0007669"/>
    <property type="project" value="UniProtKB-UniPathway"/>
</dbReference>
<keyword evidence="5 9" id="KW-0337">GPI-anchor biosynthesis</keyword>
<evidence type="ECO:0000256" key="3">
    <source>
        <dbReference type="ARBA" id="ARBA00004687"/>
    </source>
</evidence>
<keyword evidence="9" id="KW-0256">Endoplasmic reticulum</keyword>
<evidence type="ECO:0000256" key="9">
    <source>
        <dbReference type="RuleBase" id="RU280819"/>
    </source>
</evidence>
<dbReference type="GO" id="GO:0005789">
    <property type="term" value="C:endoplasmic reticulum membrane"/>
    <property type="evidence" value="ECO:0007669"/>
    <property type="project" value="UniProtKB-SubCell"/>
</dbReference>
<dbReference type="OrthoDB" id="15270at2759"/>
<proteinExistence type="inferred from homology"/>
<comment type="similarity">
    <text evidence="4 9">Belongs to the PIGW family.</text>
</comment>
<dbReference type="STRING" id="253628.A0A0D1Y124"/>
<comment type="function">
    <text evidence="1">Probable acetyltransferase, which acetylates the inositol ring of phosphatidylinositol during biosynthesis of GPI-anchor.</text>
</comment>
<evidence type="ECO:0000313" key="10">
    <source>
        <dbReference type="EMBL" id="KIW08781.1"/>
    </source>
</evidence>
<dbReference type="VEuPathDB" id="FungiDB:PV09_00717"/>
<evidence type="ECO:0000256" key="2">
    <source>
        <dbReference type="ARBA" id="ARBA00004477"/>
    </source>
</evidence>
<feature type="transmembrane region" description="Helical" evidence="9">
    <location>
        <begin position="90"/>
        <end position="107"/>
    </location>
</feature>
<evidence type="ECO:0000313" key="11">
    <source>
        <dbReference type="Proteomes" id="UP000053259"/>
    </source>
</evidence>
<keyword evidence="8 9" id="KW-0472">Membrane</keyword>
<dbReference type="FunCoup" id="A0A0D1Y124">
    <property type="interactions" value="554"/>
</dbReference>
<dbReference type="GO" id="GO:0072659">
    <property type="term" value="P:protein localization to plasma membrane"/>
    <property type="evidence" value="ECO:0007669"/>
    <property type="project" value="TreeGrafter"/>
</dbReference>
<feature type="transmembrane region" description="Helical" evidence="9">
    <location>
        <begin position="152"/>
        <end position="169"/>
    </location>
</feature>
<keyword evidence="7 9" id="KW-1133">Transmembrane helix</keyword>
<accession>A0A0D1Y124</accession>
<comment type="subcellular location">
    <subcellularLocation>
        <location evidence="2 9">Endoplasmic reticulum membrane</location>
        <topology evidence="2 9">Multi-pass membrane protein</topology>
    </subcellularLocation>
</comment>
<feature type="transmembrane region" description="Helical" evidence="9">
    <location>
        <begin position="321"/>
        <end position="343"/>
    </location>
</feature>
<dbReference type="PANTHER" id="PTHR20661">
    <property type="entry name" value="PHOSPHATIDYLINOSITOL-GLYCAN BIOSYNTHESIS CLASS W PROTEIN"/>
    <property type="match status" value="1"/>
</dbReference>
<evidence type="ECO:0000256" key="8">
    <source>
        <dbReference type="ARBA" id="ARBA00023136"/>
    </source>
</evidence>